<accession>A0A7W8HBC5</accession>
<dbReference type="GO" id="GO:0005829">
    <property type="term" value="C:cytosol"/>
    <property type="evidence" value="ECO:0007669"/>
    <property type="project" value="TreeGrafter"/>
</dbReference>
<dbReference type="Gene3D" id="3.40.50.1000">
    <property type="entry name" value="HAD superfamily/HAD-like"/>
    <property type="match status" value="1"/>
</dbReference>
<proteinExistence type="predicted"/>
<keyword evidence="2" id="KW-1185">Reference proteome</keyword>
<dbReference type="Pfam" id="PF08282">
    <property type="entry name" value="Hydrolase_3"/>
    <property type="match status" value="1"/>
</dbReference>
<dbReference type="Gene3D" id="3.30.1240.10">
    <property type="match status" value="1"/>
</dbReference>
<dbReference type="GO" id="GO:0016791">
    <property type="term" value="F:phosphatase activity"/>
    <property type="evidence" value="ECO:0007669"/>
    <property type="project" value="TreeGrafter"/>
</dbReference>
<organism evidence="1 2">
    <name type="scientific">Catenibacillus scindens</name>
    <dbReference type="NCBI Taxonomy" id="673271"/>
    <lineage>
        <taxon>Bacteria</taxon>
        <taxon>Bacillati</taxon>
        <taxon>Bacillota</taxon>
        <taxon>Clostridia</taxon>
        <taxon>Lachnospirales</taxon>
        <taxon>Lachnospiraceae</taxon>
        <taxon>Catenibacillus</taxon>
    </lineage>
</organism>
<dbReference type="EMBL" id="JACHFW010000010">
    <property type="protein sequence ID" value="MBB5265319.1"/>
    <property type="molecule type" value="Genomic_DNA"/>
</dbReference>
<dbReference type="InterPro" id="IPR023214">
    <property type="entry name" value="HAD_sf"/>
</dbReference>
<dbReference type="SUPFAM" id="SSF56784">
    <property type="entry name" value="HAD-like"/>
    <property type="match status" value="1"/>
</dbReference>
<dbReference type="AlphaFoldDB" id="A0A7W8HBC5"/>
<reference evidence="1 2" key="1">
    <citation type="submission" date="2020-08" db="EMBL/GenBank/DDBJ databases">
        <title>Genomic Encyclopedia of Type Strains, Phase IV (KMG-IV): sequencing the most valuable type-strain genomes for metagenomic binning, comparative biology and taxonomic classification.</title>
        <authorList>
            <person name="Goeker M."/>
        </authorList>
    </citation>
    <scope>NUCLEOTIDE SEQUENCE [LARGE SCALE GENOMIC DNA]</scope>
    <source>
        <strain evidence="1 2">DSM 106146</strain>
    </source>
</reference>
<evidence type="ECO:0000313" key="2">
    <source>
        <dbReference type="Proteomes" id="UP000543642"/>
    </source>
</evidence>
<dbReference type="InterPro" id="IPR036412">
    <property type="entry name" value="HAD-like_sf"/>
</dbReference>
<protein>
    <submittedName>
        <fullName evidence="1">Uncharacterized protein</fullName>
    </submittedName>
</protein>
<sequence length="287" mass="31905">MIKLLAVDMDGTCLNKKSEVTDRTMEALRLGAGRGLIIVPTTGRNLYCLPHRLSEGILRKGDGEDGEKNRDLYRYVITSNGGRVLDLKKKKTLYRAMLPKVTALNILKDSRDIPLGIASHMNNRYLIQGHVFAWMGRRIYGRDAIGVCCVKDMASVIRKSRHEVEELQLYFAAPGARKKTKRVLRGYSEISAAYSGIYVEIFSKNASKGRALAMLAQGLNIKKEEIACIGDSENDLSMFDVSGLKIAMGNSIQVLKEKADHVVRTNDQDGVAQAIEQYILPGVGEWQ</sequence>
<name>A0A7W8HBC5_9FIRM</name>
<dbReference type="PANTHER" id="PTHR10000">
    <property type="entry name" value="PHOSPHOSERINE PHOSPHATASE"/>
    <property type="match status" value="1"/>
</dbReference>
<dbReference type="InterPro" id="IPR006379">
    <property type="entry name" value="HAD-SF_hydro_IIB"/>
</dbReference>
<dbReference type="PANTHER" id="PTHR10000:SF8">
    <property type="entry name" value="HAD SUPERFAMILY HYDROLASE-LIKE, TYPE 3"/>
    <property type="match status" value="1"/>
</dbReference>
<dbReference type="GO" id="GO:0000287">
    <property type="term" value="F:magnesium ion binding"/>
    <property type="evidence" value="ECO:0007669"/>
    <property type="project" value="TreeGrafter"/>
</dbReference>
<gene>
    <name evidence="1" type="ORF">HNP82_002462</name>
</gene>
<comment type="caution">
    <text evidence="1">The sequence shown here is derived from an EMBL/GenBank/DDBJ whole genome shotgun (WGS) entry which is preliminary data.</text>
</comment>
<dbReference type="Proteomes" id="UP000543642">
    <property type="component" value="Unassembled WGS sequence"/>
</dbReference>
<dbReference type="NCBIfam" id="TIGR01484">
    <property type="entry name" value="HAD-SF-IIB"/>
    <property type="match status" value="1"/>
</dbReference>
<evidence type="ECO:0000313" key="1">
    <source>
        <dbReference type="EMBL" id="MBB5265319.1"/>
    </source>
</evidence>
<dbReference type="RefSeq" id="WP_183775164.1">
    <property type="nucleotide sequence ID" value="NZ_JACHFW010000010.1"/>
</dbReference>